<sequence length="112" mass="12776">MVATHSSVESGEPIAQSKVSSKLYILRDLGELIHRWHDKWLPQPLDFKPITPPVLLASEAMVADLIDRDSRSWWTDLITQIFDPEDAQVISNIPIGDVNRQDTLIWHYSKDG</sequence>
<name>A0AAW2MPF1_9LAMI</name>
<reference evidence="1" key="1">
    <citation type="submission" date="2020-06" db="EMBL/GenBank/DDBJ databases">
        <authorList>
            <person name="Li T."/>
            <person name="Hu X."/>
            <person name="Zhang T."/>
            <person name="Song X."/>
            <person name="Zhang H."/>
            <person name="Dai N."/>
            <person name="Sheng W."/>
            <person name="Hou X."/>
            <person name="Wei L."/>
        </authorList>
    </citation>
    <scope>NUCLEOTIDE SEQUENCE</scope>
    <source>
        <strain evidence="1">KEN8</strain>
        <tissue evidence="1">Leaf</tissue>
    </source>
</reference>
<reference evidence="1" key="2">
    <citation type="journal article" date="2024" name="Plant">
        <title>Genomic evolution and insights into agronomic trait innovations of Sesamum species.</title>
        <authorList>
            <person name="Miao H."/>
            <person name="Wang L."/>
            <person name="Qu L."/>
            <person name="Liu H."/>
            <person name="Sun Y."/>
            <person name="Le M."/>
            <person name="Wang Q."/>
            <person name="Wei S."/>
            <person name="Zheng Y."/>
            <person name="Lin W."/>
            <person name="Duan Y."/>
            <person name="Cao H."/>
            <person name="Xiong S."/>
            <person name="Wang X."/>
            <person name="Wei L."/>
            <person name="Li C."/>
            <person name="Ma Q."/>
            <person name="Ju M."/>
            <person name="Zhao R."/>
            <person name="Li G."/>
            <person name="Mu C."/>
            <person name="Tian Q."/>
            <person name="Mei H."/>
            <person name="Zhang T."/>
            <person name="Gao T."/>
            <person name="Zhang H."/>
        </authorList>
    </citation>
    <scope>NUCLEOTIDE SEQUENCE</scope>
    <source>
        <strain evidence="1">KEN8</strain>
    </source>
</reference>
<evidence type="ECO:0000313" key="1">
    <source>
        <dbReference type="EMBL" id="KAL0333065.1"/>
    </source>
</evidence>
<organism evidence="1">
    <name type="scientific">Sesamum calycinum</name>
    <dbReference type="NCBI Taxonomy" id="2727403"/>
    <lineage>
        <taxon>Eukaryota</taxon>
        <taxon>Viridiplantae</taxon>
        <taxon>Streptophyta</taxon>
        <taxon>Embryophyta</taxon>
        <taxon>Tracheophyta</taxon>
        <taxon>Spermatophyta</taxon>
        <taxon>Magnoliopsida</taxon>
        <taxon>eudicotyledons</taxon>
        <taxon>Gunneridae</taxon>
        <taxon>Pentapetalae</taxon>
        <taxon>asterids</taxon>
        <taxon>lamiids</taxon>
        <taxon>Lamiales</taxon>
        <taxon>Pedaliaceae</taxon>
        <taxon>Sesamum</taxon>
    </lineage>
</organism>
<proteinExistence type="predicted"/>
<accession>A0AAW2MPF1</accession>
<protein>
    <submittedName>
        <fullName evidence="1">Uncharacterized protein</fullName>
    </submittedName>
</protein>
<gene>
    <name evidence="1" type="ORF">Scaly_2208000</name>
</gene>
<comment type="caution">
    <text evidence="1">The sequence shown here is derived from an EMBL/GenBank/DDBJ whole genome shotgun (WGS) entry which is preliminary data.</text>
</comment>
<dbReference type="AlphaFoldDB" id="A0AAW2MPF1"/>
<dbReference type="EMBL" id="JACGWM010000013">
    <property type="protein sequence ID" value="KAL0333065.1"/>
    <property type="molecule type" value="Genomic_DNA"/>
</dbReference>